<evidence type="ECO:0000256" key="1">
    <source>
        <dbReference type="ARBA" id="ARBA00006484"/>
    </source>
</evidence>
<dbReference type="PANTHER" id="PTHR24321">
    <property type="entry name" value="DEHYDROGENASES, SHORT CHAIN"/>
    <property type="match status" value="1"/>
</dbReference>
<protein>
    <submittedName>
        <fullName evidence="3">SDR family oxidoreductase</fullName>
    </submittedName>
</protein>
<dbReference type="AlphaFoldDB" id="A0AAW9R3M9"/>
<evidence type="ECO:0000313" key="3">
    <source>
        <dbReference type="EMBL" id="MEJ1249945.1"/>
    </source>
</evidence>
<keyword evidence="4" id="KW-1185">Reference proteome</keyword>
<dbReference type="RefSeq" id="WP_337335664.1">
    <property type="nucleotide sequence ID" value="NZ_JBBDHC010000013.1"/>
</dbReference>
<dbReference type="GO" id="GO:0016491">
    <property type="term" value="F:oxidoreductase activity"/>
    <property type="evidence" value="ECO:0007669"/>
    <property type="project" value="UniProtKB-KW"/>
</dbReference>
<dbReference type="SUPFAM" id="SSF51735">
    <property type="entry name" value="NAD(P)-binding Rossmann-fold domains"/>
    <property type="match status" value="1"/>
</dbReference>
<comment type="caution">
    <text evidence="3">The sequence shown here is derived from an EMBL/GenBank/DDBJ whole genome shotgun (WGS) entry which is preliminary data.</text>
</comment>
<reference evidence="3 4" key="1">
    <citation type="journal article" date="2016" name="Antonie Van Leeuwenhoek">
        <title>Denitratimonas tolerans gen. nov., sp. nov., a denitrifying bacterium isolated from a bioreactor for tannery wastewater treatment.</title>
        <authorList>
            <person name="Han S.I."/>
            <person name="Kim J.O."/>
            <person name="Lee Y.R."/>
            <person name="Ekpeghere K.I."/>
            <person name="Koh S.C."/>
            <person name="Whang K.S."/>
        </authorList>
    </citation>
    <scope>NUCLEOTIDE SEQUENCE [LARGE SCALE GENOMIC DNA]</scope>
    <source>
        <strain evidence="3 4">KACC 17565</strain>
    </source>
</reference>
<dbReference type="PANTHER" id="PTHR24321:SF8">
    <property type="entry name" value="ESTRADIOL 17-BETA-DEHYDROGENASE 8-RELATED"/>
    <property type="match status" value="1"/>
</dbReference>
<keyword evidence="2" id="KW-0560">Oxidoreductase</keyword>
<dbReference type="PRINTS" id="PR00080">
    <property type="entry name" value="SDRFAMILY"/>
</dbReference>
<dbReference type="EMBL" id="JBBDHC010000013">
    <property type="protein sequence ID" value="MEJ1249945.1"/>
    <property type="molecule type" value="Genomic_DNA"/>
</dbReference>
<accession>A0AAW9R3M9</accession>
<dbReference type="PRINTS" id="PR00081">
    <property type="entry name" value="GDHRDH"/>
</dbReference>
<evidence type="ECO:0000256" key="2">
    <source>
        <dbReference type="ARBA" id="ARBA00023002"/>
    </source>
</evidence>
<sequence length="250" mass="25208">MKYTFKGNVALISGGGSGIGEAAAKLLAANGVSVVVSDRNAEAAERVVADITASGGKAVAHMGDVARPETGQEAVDCAVKNFGALHLAFNNAGVGEATRPLAEMDPQEWQQIIDINLGGVMHAMRAQIPAMLAAGGGAIVNMSSILGLVGDPGAPAYVAAKHGVTGLTRSAALAYASRGVRINSIHPGYIDTPLLSGLAPELMKVLVGRHAIGRLGQADEVAHAATFLLSEGAGFMVGATLEVDGGYTAA</sequence>
<gene>
    <name evidence="3" type="ORF">WB794_09705</name>
</gene>
<dbReference type="Proteomes" id="UP001364472">
    <property type="component" value="Unassembled WGS sequence"/>
</dbReference>
<organism evidence="3 4">
    <name type="scientific">Denitratimonas tolerans</name>
    <dbReference type="NCBI Taxonomy" id="1338420"/>
    <lineage>
        <taxon>Bacteria</taxon>
        <taxon>Pseudomonadati</taxon>
        <taxon>Pseudomonadota</taxon>
        <taxon>Gammaproteobacteria</taxon>
        <taxon>Lysobacterales</taxon>
        <taxon>Lysobacteraceae</taxon>
        <taxon>Denitratimonas</taxon>
    </lineage>
</organism>
<proteinExistence type="inferred from homology"/>
<evidence type="ECO:0000313" key="4">
    <source>
        <dbReference type="Proteomes" id="UP001364472"/>
    </source>
</evidence>
<dbReference type="Gene3D" id="3.40.50.720">
    <property type="entry name" value="NAD(P)-binding Rossmann-like Domain"/>
    <property type="match status" value="1"/>
</dbReference>
<dbReference type="InterPro" id="IPR036291">
    <property type="entry name" value="NAD(P)-bd_dom_sf"/>
</dbReference>
<dbReference type="InterPro" id="IPR002347">
    <property type="entry name" value="SDR_fam"/>
</dbReference>
<comment type="similarity">
    <text evidence="1">Belongs to the short-chain dehydrogenases/reductases (SDR) family.</text>
</comment>
<dbReference type="InterPro" id="IPR020904">
    <property type="entry name" value="Sc_DH/Rdtase_CS"/>
</dbReference>
<dbReference type="FunFam" id="3.40.50.720:FF:000084">
    <property type="entry name" value="Short-chain dehydrogenase reductase"/>
    <property type="match status" value="1"/>
</dbReference>
<name>A0AAW9R3M9_9GAMM</name>
<dbReference type="PROSITE" id="PS00061">
    <property type="entry name" value="ADH_SHORT"/>
    <property type="match status" value="1"/>
</dbReference>
<dbReference type="CDD" id="cd05233">
    <property type="entry name" value="SDR_c"/>
    <property type="match status" value="1"/>
</dbReference>
<dbReference type="Pfam" id="PF13561">
    <property type="entry name" value="adh_short_C2"/>
    <property type="match status" value="1"/>
</dbReference>